<dbReference type="PANTHER" id="PTHR11361:SF21">
    <property type="entry name" value="MUTS PROTEIN HOMOLOG 4"/>
    <property type="match status" value="1"/>
</dbReference>
<dbReference type="SUPFAM" id="SSF48334">
    <property type="entry name" value="DNA repair protein MutS, domain III"/>
    <property type="match status" value="1"/>
</dbReference>
<keyword evidence="8" id="KW-1185">Reference proteome</keyword>
<comment type="similarity">
    <text evidence="1">Belongs to the DNA mismatch repair MutS family.</text>
</comment>
<dbReference type="InterPro" id="IPR036187">
    <property type="entry name" value="DNA_mismatch_repair_MutS_sf"/>
</dbReference>
<evidence type="ECO:0000256" key="2">
    <source>
        <dbReference type="ARBA" id="ARBA00022741"/>
    </source>
</evidence>
<dbReference type="PANTHER" id="PTHR11361">
    <property type="entry name" value="DNA MISMATCH REPAIR PROTEIN MUTS FAMILY MEMBER"/>
    <property type="match status" value="1"/>
</dbReference>
<feature type="domain" description="DNA mismatch repair proteins mutS family" evidence="6">
    <location>
        <begin position="330"/>
        <end position="346"/>
    </location>
</feature>
<gene>
    <name evidence="7" type="ORF">BJX63DRAFT_436524</name>
</gene>
<dbReference type="Pfam" id="PF00488">
    <property type="entry name" value="MutS_V"/>
    <property type="match status" value="1"/>
</dbReference>
<evidence type="ECO:0000313" key="8">
    <source>
        <dbReference type="Proteomes" id="UP001610334"/>
    </source>
</evidence>
<dbReference type="EMBL" id="JBFXLT010000124">
    <property type="protein sequence ID" value="KAL2808011.1"/>
    <property type="molecule type" value="Genomic_DNA"/>
</dbReference>
<accession>A0ABR4GXU0</accession>
<evidence type="ECO:0000259" key="6">
    <source>
        <dbReference type="PROSITE" id="PS00486"/>
    </source>
</evidence>
<proteinExistence type="inferred from homology"/>
<evidence type="ECO:0000313" key="7">
    <source>
        <dbReference type="EMBL" id="KAL2808011.1"/>
    </source>
</evidence>
<dbReference type="Gene3D" id="3.40.50.300">
    <property type="entry name" value="P-loop containing nucleotide triphosphate hydrolases"/>
    <property type="match status" value="1"/>
</dbReference>
<dbReference type="SMART" id="SM00534">
    <property type="entry name" value="MUTSac"/>
    <property type="match status" value="1"/>
</dbReference>
<feature type="region of interest" description="Disordered" evidence="5">
    <location>
        <begin position="499"/>
        <end position="530"/>
    </location>
</feature>
<dbReference type="InterPro" id="IPR045076">
    <property type="entry name" value="MutS"/>
</dbReference>
<evidence type="ECO:0000256" key="5">
    <source>
        <dbReference type="SAM" id="MobiDB-lite"/>
    </source>
</evidence>
<keyword evidence="2" id="KW-0547">Nucleotide-binding</keyword>
<dbReference type="Pfam" id="PF05190">
    <property type="entry name" value="MutS_IV"/>
    <property type="match status" value="1"/>
</dbReference>
<keyword evidence="3" id="KW-0067">ATP-binding</keyword>
<dbReference type="PROSITE" id="PS00486">
    <property type="entry name" value="DNA_MISMATCH_REPAIR_2"/>
    <property type="match status" value="1"/>
</dbReference>
<dbReference type="SUPFAM" id="SSF52540">
    <property type="entry name" value="P-loop containing nucleoside triphosphate hydrolases"/>
    <property type="match status" value="1"/>
</dbReference>
<dbReference type="InterPro" id="IPR027417">
    <property type="entry name" value="P-loop_NTPase"/>
</dbReference>
<organism evidence="7 8">
    <name type="scientific">Aspergillus granulosus</name>
    <dbReference type="NCBI Taxonomy" id="176169"/>
    <lineage>
        <taxon>Eukaryota</taxon>
        <taxon>Fungi</taxon>
        <taxon>Dikarya</taxon>
        <taxon>Ascomycota</taxon>
        <taxon>Pezizomycotina</taxon>
        <taxon>Eurotiomycetes</taxon>
        <taxon>Eurotiomycetidae</taxon>
        <taxon>Eurotiales</taxon>
        <taxon>Aspergillaceae</taxon>
        <taxon>Aspergillus</taxon>
        <taxon>Aspergillus subgen. Nidulantes</taxon>
    </lineage>
</organism>
<evidence type="ECO:0000256" key="3">
    <source>
        <dbReference type="ARBA" id="ARBA00022840"/>
    </source>
</evidence>
<sequence>MANPTPSIIKISIFEPTEILFMSTAKESNLHKFILGNFPDTLFTFLNRRYWAEKVGHEYAERLAFTQRVTQLIEATLNDDITYQTKPLDLRNQRIYSVKAGVNSLLDVARQTYKEVNSDVAGLIAQLSESHDPGLDLKYDPARQYYISLPATETRALPDIFINVYRKKDQTEYLIESVLPERSVLFKISEAIAMLDLLAAFAQLGTIDEYIRPELKAGVLAIKSGRHPIREKIHTKKFIPNDAYATRQTRFQIITGCNMSGKSTYIRSLPLVSIMAQIGCFVPAEYASFPIFHQLFARVSTADDIEANVSTFAAEMREMAFILHNLEPRSLVVIDELGRGTSTADGLAIAIAIAEALVQSNALILFVTHFQDLAVIMAGRPGVVSLHLAADISADASKMTMYYKITEGPNQAQFYGLALANLVEFPPSVLDKAQTVSEELGRILLCRHSDKTRARAIACKRKLLLSPREQLLQARDGRMEGDALRRWLERSQNEFALQMAPANKDIAGPEESSDSTGEEERSEAVNDGVIINGKQDLEDDVGVHIHESDSSEVNGRDTETQLLERVSFGVLTATYDPLVHRGVADDWVSMTKQTP</sequence>
<dbReference type="InterPro" id="IPR007861">
    <property type="entry name" value="DNA_mismatch_repair_MutS_clamp"/>
</dbReference>
<dbReference type="Gene3D" id="1.10.1420.10">
    <property type="match status" value="1"/>
</dbReference>
<protein>
    <submittedName>
        <fullName evidence="7">Muts domain V-domain-containing protein</fullName>
    </submittedName>
</protein>
<keyword evidence="4" id="KW-0238">DNA-binding</keyword>
<evidence type="ECO:0000256" key="4">
    <source>
        <dbReference type="ARBA" id="ARBA00023125"/>
    </source>
</evidence>
<reference evidence="7 8" key="1">
    <citation type="submission" date="2024-07" db="EMBL/GenBank/DDBJ databases">
        <title>Section-level genome sequencing and comparative genomics of Aspergillus sections Usti and Cavernicolus.</title>
        <authorList>
            <consortium name="Lawrence Berkeley National Laboratory"/>
            <person name="Nybo J.L."/>
            <person name="Vesth T.C."/>
            <person name="Theobald S."/>
            <person name="Frisvad J.C."/>
            <person name="Larsen T.O."/>
            <person name="Kjaerboelling I."/>
            <person name="Rothschild-Mancinelli K."/>
            <person name="Lyhne E.K."/>
            <person name="Kogle M.E."/>
            <person name="Barry K."/>
            <person name="Clum A."/>
            <person name="Na H."/>
            <person name="Ledsgaard L."/>
            <person name="Lin J."/>
            <person name="Lipzen A."/>
            <person name="Kuo A."/>
            <person name="Riley R."/>
            <person name="Mondo S."/>
            <person name="Labutti K."/>
            <person name="Haridas S."/>
            <person name="Pangalinan J."/>
            <person name="Salamov A.A."/>
            <person name="Simmons B.A."/>
            <person name="Magnuson J.K."/>
            <person name="Chen J."/>
            <person name="Drula E."/>
            <person name="Henrissat B."/>
            <person name="Wiebenga A."/>
            <person name="Lubbers R.J."/>
            <person name="Gomes A.C."/>
            <person name="Makela M.R."/>
            <person name="Stajich J."/>
            <person name="Grigoriev I.V."/>
            <person name="Mortensen U.H."/>
            <person name="De Vries R.P."/>
            <person name="Baker S.E."/>
            <person name="Andersen M.R."/>
        </authorList>
    </citation>
    <scope>NUCLEOTIDE SEQUENCE [LARGE SCALE GENOMIC DNA]</scope>
    <source>
        <strain evidence="7 8">CBS 588.65</strain>
    </source>
</reference>
<name>A0ABR4GXU0_9EURO</name>
<evidence type="ECO:0000256" key="1">
    <source>
        <dbReference type="ARBA" id="ARBA00006271"/>
    </source>
</evidence>
<comment type="caution">
    <text evidence="7">The sequence shown here is derived from an EMBL/GenBank/DDBJ whole genome shotgun (WGS) entry which is preliminary data.</text>
</comment>
<dbReference type="Proteomes" id="UP001610334">
    <property type="component" value="Unassembled WGS sequence"/>
</dbReference>
<dbReference type="InterPro" id="IPR000432">
    <property type="entry name" value="DNA_mismatch_repair_MutS_C"/>
</dbReference>